<evidence type="ECO:0000256" key="1">
    <source>
        <dbReference type="ARBA" id="ARBA00004651"/>
    </source>
</evidence>
<sequence>MAPKGCACCTKPEAIEGGPKDKAAILEIAQGGKGTLETVVVQADDPEEPWHSADASVVVEDLASDAAVGLTSEEAKRRLREYGPNRLTPPRKTSFLERLWAQINNIVIWILFAAAIIEGALQSWAEFGLVLAVIFLNTAMGMIQEGKAEKAADAIKAMLSPTAKVKRDGAPQVVAAEELVPGDIVLLKSGDKLPADLRLITATNLQVQEAMLTGESVPTSKEANKTFERHAPLGDRRNMAYSATSVVSGQAEGIVIGTGDSAEIGQISRMVNTVEVVTNNLEKQMSVFGRWLAVIVLFIVVAAFLLAKFRAGETWQDAFESAVSIAVAVIPEGLPAMVTVVLAIGVTVMARNHAIVRQLPAVETLGSVNVICSDKTGTLTKNEMTAVRLRTASTLYHIGGVGYAPVGDFTVADATGDAPGAALTEAQTAAVRAIMEGAVLCNDSALTKAKDEGGADVYKPTGAPTEVALLTAGEKAGLDLAALKAAKPRVASIPFESEHKFMATVVSEGGKRVMYVKGASDRLLPICKTQITGDDLKKTAPLEIGFWNKAQSDLSAQGLRVLLLCRAELAANENLEGLTADSLQKRKPFLSAVCAFAILDPPRIEVVAAIKEAHLAGITVKMITGDHALTALAIGKMLGIAGGGLALTGPEVDAMSSEQLKAVAPECNIYARASPENKIRIVRALQDASPRRIVSMTGDGVNDAPALKAADVGVAMGITGTDVSKEAAKMVLADDNFTSIVAAVKEGRRVWDNIIRLLLFNLPVNMAQGISVLWAYILGLRESPLTVLQILLVNMVTSTTLGMALAAEPAEPDVMERPPRPANKRLIGKLVIWRMLFVSHVIVALVLGSFYWGERQGYSLDVRRAEAFCCLVATQIGYFITCRFLKRTTLHYRVLFGNPLAYASIVLTVGIMVFFTYVPVVNTFFNMAPLPGIPWARIAVSMVITYAVVEVEKALIDPVIVPLLRPVLRWINGHAPKWLRLDFKPTRVAGKLCKAPRTASMAPQRKGTLRRTSSSVATAAAHATGGAAAPAGAANGKKAEV</sequence>
<dbReference type="PANTHER" id="PTHR43294:SF21">
    <property type="entry name" value="CATION TRANSPORTING ATPASE"/>
    <property type="match status" value="1"/>
</dbReference>
<dbReference type="Pfam" id="PF00122">
    <property type="entry name" value="E1-E2_ATPase"/>
    <property type="match status" value="1"/>
</dbReference>
<gene>
    <name evidence="13" type="ORF">Rsub_09995</name>
</gene>
<dbReference type="Gene3D" id="2.70.150.10">
    <property type="entry name" value="Calcium-transporting ATPase, cytoplasmic transduction domain A"/>
    <property type="match status" value="1"/>
</dbReference>
<keyword evidence="3 11" id="KW-0812">Transmembrane</keyword>
<dbReference type="Pfam" id="PF00690">
    <property type="entry name" value="Cation_ATPase_N"/>
    <property type="match status" value="1"/>
</dbReference>
<feature type="domain" description="Cation-transporting P-type ATPase N-terminal" evidence="12">
    <location>
        <begin position="49"/>
        <end position="123"/>
    </location>
</feature>
<comment type="subcellular location">
    <subcellularLocation>
        <location evidence="1">Cell membrane</location>
        <topology evidence="1">Multi-pass membrane protein</topology>
    </subcellularLocation>
</comment>
<evidence type="ECO:0000256" key="6">
    <source>
        <dbReference type="ARBA" id="ARBA00022840"/>
    </source>
</evidence>
<dbReference type="InterPro" id="IPR001757">
    <property type="entry name" value="P_typ_ATPase"/>
</dbReference>
<evidence type="ECO:0000313" key="13">
    <source>
        <dbReference type="EMBL" id="GBF97304.1"/>
    </source>
</evidence>
<dbReference type="AlphaFoldDB" id="A0A2V0PBS2"/>
<accession>A0A2V0PBS2</accession>
<protein>
    <submittedName>
        <fullName evidence="13">Carbonate dehydratase</fullName>
    </submittedName>
</protein>
<dbReference type="InParanoid" id="A0A2V0PBS2"/>
<feature type="transmembrane region" description="Helical" evidence="11">
    <location>
        <begin position="865"/>
        <end position="885"/>
    </location>
</feature>
<evidence type="ECO:0000256" key="10">
    <source>
        <dbReference type="SAM" id="MobiDB-lite"/>
    </source>
</evidence>
<feature type="transmembrane region" description="Helical" evidence="11">
    <location>
        <begin position="99"/>
        <end position="117"/>
    </location>
</feature>
<feature type="transmembrane region" description="Helical" evidence="11">
    <location>
        <begin position="123"/>
        <end position="143"/>
    </location>
</feature>
<dbReference type="PRINTS" id="PR00121">
    <property type="entry name" value="NAKATPASE"/>
</dbReference>
<feature type="transmembrane region" description="Helical" evidence="11">
    <location>
        <begin position="897"/>
        <end position="920"/>
    </location>
</feature>
<dbReference type="InterPro" id="IPR004014">
    <property type="entry name" value="ATPase_P-typ_cation-transptr_N"/>
</dbReference>
<dbReference type="STRING" id="307507.A0A2V0PBS2"/>
<dbReference type="FunFam" id="2.70.150.10:FF:000016">
    <property type="entry name" value="Calcium-transporting P-type ATPase putative"/>
    <property type="match status" value="1"/>
</dbReference>
<dbReference type="InterPro" id="IPR006068">
    <property type="entry name" value="ATPase_P-typ_cation-transptr_C"/>
</dbReference>
<dbReference type="InterPro" id="IPR018303">
    <property type="entry name" value="ATPase_P-typ_P_site"/>
</dbReference>
<evidence type="ECO:0000313" key="14">
    <source>
        <dbReference type="Proteomes" id="UP000247498"/>
    </source>
</evidence>
<dbReference type="InterPro" id="IPR008250">
    <property type="entry name" value="ATPase_P-typ_transduc_dom_A_sf"/>
</dbReference>
<keyword evidence="5" id="KW-0547">Nucleotide-binding</keyword>
<dbReference type="InterPro" id="IPR036412">
    <property type="entry name" value="HAD-like_sf"/>
</dbReference>
<evidence type="ECO:0000256" key="9">
    <source>
        <dbReference type="ARBA" id="ARBA00023136"/>
    </source>
</evidence>
<evidence type="ECO:0000256" key="4">
    <source>
        <dbReference type="ARBA" id="ARBA00022723"/>
    </source>
</evidence>
<keyword evidence="14" id="KW-1185">Reference proteome</keyword>
<dbReference type="GO" id="GO:0005524">
    <property type="term" value="F:ATP binding"/>
    <property type="evidence" value="ECO:0007669"/>
    <property type="project" value="UniProtKB-KW"/>
</dbReference>
<feature type="region of interest" description="Disordered" evidence="10">
    <location>
        <begin position="999"/>
        <end position="1041"/>
    </location>
</feature>
<dbReference type="Pfam" id="PF00689">
    <property type="entry name" value="Cation_ATPase_C"/>
    <property type="match status" value="1"/>
</dbReference>
<evidence type="ECO:0000256" key="2">
    <source>
        <dbReference type="ARBA" id="ARBA00022475"/>
    </source>
</evidence>
<evidence type="ECO:0000259" key="12">
    <source>
        <dbReference type="SMART" id="SM00831"/>
    </source>
</evidence>
<dbReference type="SFLD" id="SFLDG00002">
    <property type="entry name" value="C1.7:_P-type_atpase_like"/>
    <property type="match status" value="1"/>
</dbReference>
<dbReference type="GO" id="GO:0098662">
    <property type="term" value="P:inorganic cation transmembrane transport"/>
    <property type="evidence" value="ECO:0007669"/>
    <property type="project" value="UniProtKB-ARBA"/>
</dbReference>
<feature type="transmembrane region" description="Helical" evidence="11">
    <location>
        <begin position="831"/>
        <end position="853"/>
    </location>
</feature>
<dbReference type="NCBIfam" id="TIGR01494">
    <property type="entry name" value="ATPase_P-type"/>
    <property type="match status" value="2"/>
</dbReference>
<evidence type="ECO:0000256" key="5">
    <source>
        <dbReference type="ARBA" id="ARBA00022741"/>
    </source>
</evidence>
<organism evidence="13 14">
    <name type="scientific">Raphidocelis subcapitata</name>
    <dbReference type="NCBI Taxonomy" id="307507"/>
    <lineage>
        <taxon>Eukaryota</taxon>
        <taxon>Viridiplantae</taxon>
        <taxon>Chlorophyta</taxon>
        <taxon>core chlorophytes</taxon>
        <taxon>Chlorophyceae</taxon>
        <taxon>CS clade</taxon>
        <taxon>Sphaeropleales</taxon>
        <taxon>Selenastraceae</taxon>
        <taxon>Raphidocelis</taxon>
    </lineage>
</organism>
<dbReference type="Gene3D" id="1.20.1110.10">
    <property type="entry name" value="Calcium-transporting ATPase, transmembrane domain"/>
    <property type="match status" value="1"/>
</dbReference>
<dbReference type="GO" id="GO:0046873">
    <property type="term" value="F:metal ion transmembrane transporter activity"/>
    <property type="evidence" value="ECO:0007669"/>
    <property type="project" value="UniProtKB-ARBA"/>
</dbReference>
<reference evidence="13 14" key="1">
    <citation type="journal article" date="2018" name="Sci. Rep.">
        <title>Raphidocelis subcapitata (=Pseudokirchneriella subcapitata) provides an insight into genome evolution and environmental adaptations in the Sphaeropleales.</title>
        <authorList>
            <person name="Suzuki S."/>
            <person name="Yamaguchi H."/>
            <person name="Nakajima N."/>
            <person name="Kawachi M."/>
        </authorList>
    </citation>
    <scope>NUCLEOTIDE SEQUENCE [LARGE SCALE GENOMIC DNA]</scope>
    <source>
        <strain evidence="13 14">NIES-35</strain>
    </source>
</reference>
<dbReference type="PRINTS" id="PR00119">
    <property type="entry name" value="CATATPASE"/>
</dbReference>
<dbReference type="SUPFAM" id="SSF81653">
    <property type="entry name" value="Calcium ATPase, transduction domain A"/>
    <property type="match status" value="1"/>
</dbReference>
<evidence type="ECO:0000256" key="11">
    <source>
        <dbReference type="SAM" id="Phobius"/>
    </source>
</evidence>
<evidence type="ECO:0000256" key="8">
    <source>
        <dbReference type="ARBA" id="ARBA00022989"/>
    </source>
</evidence>
<dbReference type="InterPro" id="IPR044492">
    <property type="entry name" value="P_typ_ATPase_HD_dom"/>
</dbReference>
<feature type="transmembrane region" description="Helical" evidence="11">
    <location>
        <begin position="790"/>
        <end position="810"/>
    </location>
</feature>
<feature type="transmembrane region" description="Helical" evidence="11">
    <location>
        <begin position="757"/>
        <end position="778"/>
    </location>
</feature>
<dbReference type="GO" id="GO:0019829">
    <property type="term" value="F:ATPase-coupled monoatomic cation transmembrane transporter activity"/>
    <property type="evidence" value="ECO:0007669"/>
    <property type="project" value="UniProtKB-ARBA"/>
</dbReference>
<dbReference type="Gene3D" id="3.40.1110.10">
    <property type="entry name" value="Calcium-transporting ATPase, cytoplasmic domain N"/>
    <property type="match status" value="1"/>
</dbReference>
<dbReference type="SUPFAM" id="SSF81660">
    <property type="entry name" value="Metal cation-transporting ATPase, ATP-binding domain N"/>
    <property type="match status" value="1"/>
</dbReference>
<dbReference type="EMBL" id="BDRX01000096">
    <property type="protein sequence ID" value="GBF97304.1"/>
    <property type="molecule type" value="Genomic_DNA"/>
</dbReference>
<dbReference type="InterPro" id="IPR023299">
    <property type="entry name" value="ATPase_P-typ_cyto_dom_N"/>
</dbReference>
<dbReference type="PROSITE" id="PS00154">
    <property type="entry name" value="ATPASE_E1_E2"/>
    <property type="match status" value="1"/>
</dbReference>
<feature type="transmembrane region" description="Helical" evidence="11">
    <location>
        <begin position="323"/>
        <end position="350"/>
    </location>
</feature>
<evidence type="ECO:0000256" key="7">
    <source>
        <dbReference type="ARBA" id="ARBA00022967"/>
    </source>
</evidence>
<dbReference type="Gene3D" id="3.40.50.1000">
    <property type="entry name" value="HAD superfamily/HAD-like"/>
    <property type="match status" value="1"/>
</dbReference>
<dbReference type="GO" id="GO:0015662">
    <property type="term" value="F:P-type ion transporter activity"/>
    <property type="evidence" value="ECO:0007669"/>
    <property type="project" value="UniProtKB-ARBA"/>
</dbReference>
<name>A0A2V0PBS2_9CHLO</name>
<dbReference type="InterPro" id="IPR059000">
    <property type="entry name" value="ATPase_P-type_domA"/>
</dbReference>
<dbReference type="SMART" id="SM00831">
    <property type="entry name" value="Cation_ATPase_N"/>
    <property type="match status" value="1"/>
</dbReference>
<dbReference type="InterPro" id="IPR050510">
    <property type="entry name" value="Cation_transp_ATPase_P-type"/>
</dbReference>
<feature type="transmembrane region" description="Helical" evidence="11">
    <location>
        <begin position="291"/>
        <end position="311"/>
    </location>
</feature>
<dbReference type="InterPro" id="IPR023214">
    <property type="entry name" value="HAD_sf"/>
</dbReference>
<dbReference type="Pfam" id="PF13246">
    <property type="entry name" value="Cation_ATPase"/>
    <property type="match status" value="1"/>
</dbReference>
<keyword evidence="2" id="KW-1003">Cell membrane</keyword>
<dbReference type="PANTHER" id="PTHR43294">
    <property type="entry name" value="SODIUM/POTASSIUM-TRANSPORTING ATPASE SUBUNIT ALPHA"/>
    <property type="match status" value="1"/>
</dbReference>
<dbReference type="SFLD" id="SFLDF00027">
    <property type="entry name" value="p-type_atpase"/>
    <property type="match status" value="1"/>
</dbReference>
<keyword evidence="8 11" id="KW-1133">Transmembrane helix</keyword>
<keyword evidence="6" id="KW-0067">ATP-binding</keyword>
<dbReference type="GO" id="GO:0016887">
    <property type="term" value="F:ATP hydrolysis activity"/>
    <property type="evidence" value="ECO:0007669"/>
    <property type="project" value="InterPro"/>
</dbReference>
<dbReference type="FunFam" id="3.40.50.1000:FF:000001">
    <property type="entry name" value="Phospholipid-transporting ATPase IC"/>
    <property type="match status" value="1"/>
</dbReference>
<comment type="caution">
    <text evidence="13">The sequence shown here is derived from an EMBL/GenBank/DDBJ whole genome shotgun (WGS) entry which is preliminary data.</text>
</comment>
<dbReference type="GO" id="GO:0046872">
    <property type="term" value="F:metal ion binding"/>
    <property type="evidence" value="ECO:0007669"/>
    <property type="project" value="UniProtKB-KW"/>
</dbReference>
<dbReference type="GO" id="GO:0005886">
    <property type="term" value="C:plasma membrane"/>
    <property type="evidence" value="ECO:0007669"/>
    <property type="project" value="UniProtKB-SubCell"/>
</dbReference>
<proteinExistence type="predicted"/>
<feature type="compositionally biased region" description="Low complexity" evidence="10">
    <location>
        <begin position="1017"/>
        <end position="1041"/>
    </location>
</feature>
<dbReference type="OrthoDB" id="116380at2759"/>
<dbReference type="SUPFAM" id="SSF56784">
    <property type="entry name" value="HAD-like"/>
    <property type="match status" value="1"/>
</dbReference>
<keyword evidence="7" id="KW-1278">Translocase</keyword>
<dbReference type="Proteomes" id="UP000247498">
    <property type="component" value="Unassembled WGS sequence"/>
</dbReference>
<evidence type="ECO:0000256" key="3">
    <source>
        <dbReference type="ARBA" id="ARBA00022692"/>
    </source>
</evidence>
<dbReference type="SFLD" id="SFLDS00003">
    <property type="entry name" value="Haloacid_Dehalogenase"/>
    <property type="match status" value="1"/>
</dbReference>
<keyword evidence="9 11" id="KW-0472">Membrane</keyword>
<dbReference type="SUPFAM" id="SSF81665">
    <property type="entry name" value="Calcium ATPase, transmembrane domain M"/>
    <property type="match status" value="1"/>
</dbReference>
<dbReference type="InterPro" id="IPR023298">
    <property type="entry name" value="ATPase_P-typ_TM_dom_sf"/>
</dbReference>
<keyword evidence="4" id="KW-0479">Metal-binding</keyword>